<protein>
    <submittedName>
        <fullName evidence="2">Sugar phosphate isomerase/epimerase</fullName>
    </submittedName>
</protein>
<dbReference type="PANTHER" id="PTHR12110">
    <property type="entry name" value="HYDROXYPYRUVATE ISOMERASE"/>
    <property type="match status" value="1"/>
</dbReference>
<dbReference type="PANTHER" id="PTHR12110:SF53">
    <property type="entry name" value="BLR5974 PROTEIN"/>
    <property type="match status" value="1"/>
</dbReference>
<dbReference type="GO" id="GO:0016853">
    <property type="term" value="F:isomerase activity"/>
    <property type="evidence" value="ECO:0007669"/>
    <property type="project" value="UniProtKB-KW"/>
</dbReference>
<evidence type="ECO:0000313" key="2">
    <source>
        <dbReference type="EMBL" id="NYE09001.1"/>
    </source>
</evidence>
<reference evidence="3" key="2">
    <citation type="submission" date="2020-08" db="EMBL/GenBank/DDBJ databases">
        <title>The Agave Microbiome: Exploring the role of microbial communities in plant adaptations to desert environments.</title>
        <authorList>
            <person name="Partida-Martinez L.P."/>
        </authorList>
    </citation>
    <scope>NUCLEOTIDE SEQUENCE [LARGE SCALE GENOMIC DNA]</scope>
    <source>
        <strain evidence="3">AT2.8</strain>
    </source>
</reference>
<comment type="caution">
    <text evidence="2">The sequence shown here is derived from an EMBL/GenBank/DDBJ whole genome shotgun (WGS) entry which is preliminary data.</text>
</comment>
<gene>
    <name evidence="2" type="ORF">F4694_005858</name>
</gene>
<dbReference type="Gene3D" id="3.20.20.150">
    <property type="entry name" value="Divalent-metal-dependent TIM barrel enzymes"/>
    <property type="match status" value="1"/>
</dbReference>
<sequence>MKVALSMWSVHKYWYEGKWSILDFIDFAGTTKAQGVELLSIFWSDKEIELPKVEEALKRNKLEVSSYAACNNFVVSDPEQRKAQLKEVTDAVDMAVHFGTNIVRVFSGDLPHDNSITYEVGMGYVLEGLAAAAKYAEEKGVLLCIENHGLFAGRSDQVLSIIKNVGSPSLRSTFDTGNFLLVGQNPKDAVVDLKGYISHVHVKDFLPTDVEQKGNTYKALSGDLFLGKIPGDGEVDLSYIFTELIKNKYDGWLAVEFEGSEEPTMGSIISIDYVDGLVQSCIESATF</sequence>
<evidence type="ECO:0000259" key="1">
    <source>
        <dbReference type="Pfam" id="PF01261"/>
    </source>
</evidence>
<dbReference type="InterPro" id="IPR050312">
    <property type="entry name" value="IolE/XylAMocC-like"/>
</dbReference>
<reference evidence="3" key="1">
    <citation type="submission" date="2020-07" db="EMBL/GenBank/DDBJ databases">
        <authorList>
            <person name="Partida-Martinez L."/>
            <person name="Huntemann M."/>
            <person name="Clum A."/>
            <person name="Wang J."/>
            <person name="Palaniappan K."/>
            <person name="Ritter S."/>
            <person name="Chen I.-M."/>
            <person name="Stamatis D."/>
            <person name="Reddy T."/>
            <person name="O'Malley R."/>
            <person name="Daum C."/>
            <person name="Shapiro N."/>
            <person name="Ivanova N."/>
            <person name="Kyrpides N."/>
            <person name="Woyke T."/>
        </authorList>
    </citation>
    <scope>NUCLEOTIDE SEQUENCE [LARGE SCALE GENOMIC DNA]</scope>
    <source>
        <strain evidence="3">AT2.8</strain>
    </source>
</reference>
<keyword evidence="2" id="KW-0413">Isomerase</keyword>
<feature type="domain" description="Xylose isomerase-like TIM barrel" evidence="1">
    <location>
        <begin position="33"/>
        <end position="261"/>
    </location>
</feature>
<dbReference type="Proteomes" id="UP000548423">
    <property type="component" value="Unassembled WGS sequence"/>
</dbReference>
<dbReference type="AlphaFoldDB" id="A0A852TLG0"/>
<organism evidence="2 3">
    <name type="scientific">Neobacillus niacini</name>
    <dbReference type="NCBI Taxonomy" id="86668"/>
    <lineage>
        <taxon>Bacteria</taxon>
        <taxon>Bacillati</taxon>
        <taxon>Bacillota</taxon>
        <taxon>Bacilli</taxon>
        <taxon>Bacillales</taxon>
        <taxon>Bacillaceae</taxon>
        <taxon>Neobacillus</taxon>
    </lineage>
</organism>
<name>A0A852TLG0_9BACI</name>
<proteinExistence type="predicted"/>
<dbReference type="InterPro" id="IPR036237">
    <property type="entry name" value="Xyl_isomerase-like_sf"/>
</dbReference>
<dbReference type="SUPFAM" id="SSF51658">
    <property type="entry name" value="Xylose isomerase-like"/>
    <property type="match status" value="1"/>
</dbReference>
<dbReference type="Pfam" id="PF01261">
    <property type="entry name" value="AP_endonuc_2"/>
    <property type="match status" value="1"/>
</dbReference>
<dbReference type="InterPro" id="IPR013022">
    <property type="entry name" value="Xyl_isomerase-like_TIM-brl"/>
</dbReference>
<accession>A0A852TLG0</accession>
<evidence type="ECO:0000313" key="3">
    <source>
        <dbReference type="Proteomes" id="UP000548423"/>
    </source>
</evidence>
<dbReference type="EMBL" id="JACCBX010000017">
    <property type="protein sequence ID" value="NYE09001.1"/>
    <property type="molecule type" value="Genomic_DNA"/>
</dbReference>